<feature type="region of interest" description="Disordered" evidence="1">
    <location>
        <begin position="81"/>
        <end position="109"/>
    </location>
</feature>
<evidence type="ECO:0000256" key="1">
    <source>
        <dbReference type="SAM" id="MobiDB-lite"/>
    </source>
</evidence>
<feature type="region of interest" description="Disordered" evidence="1">
    <location>
        <begin position="1119"/>
        <end position="1144"/>
    </location>
</feature>
<evidence type="ECO:0000259" key="4">
    <source>
        <dbReference type="Pfam" id="PF13963"/>
    </source>
</evidence>
<dbReference type="EMBL" id="JAVIJP010000053">
    <property type="protein sequence ID" value="KAL3624373.1"/>
    <property type="molecule type" value="Genomic_DNA"/>
</dbReference>
<accession>A0ABD3C3N7</accession>
<dbReference type="PANTHER" id="PTHR10775">
    <property type="entry name" value="OS08G0208400 PROTEIN"/>
    <property type="match status" value="1"/>
</dbReference>
<dbReference type="Pfam" id="PF02992">
    <property type="entry name" value="Transposase_21"/>
    <property type="match status" value="1"/>
</dbReference>
<evidence type="ECO:0000259" key="3">
    <source>
        <dbReference type="Pfam" id="PF13960"/>
    </source>
</evidence>
<evidence type="ECO:0000259" key="2">
    <source>
        <dbReference type="Pfam" id="PF13952"/>
    </source>
</evidence>
<feature type="domain" description="Transposase-associated" evidence="4">
    <location>
        <begin position="3"/>
        <end position="75"/>
    </location>
</feature>
<feature type="compositionally biased region" description="Acidic residues" evidence="1">
    <location>
        <begin position="1135"/>
        <end position="1144"/>
    </location>
</feature>
<evidence type="ECO:0008006" key="7">
    <source>
        <dbReference type="Google" id="ProtNLM"/>
    </source>
</evidence>
<dbReference type="Pfam" id="PF13952">
    <property type="entry name" value="DUF4216"/>
    <property type="match status" value="1"/>
</dbReference>
<feature type="compositionally biased region" description="Acidic residues" evidence="1">
    <location>
        <begin position="87"/>
        <end position="109"/>
    </location>
</feature>
<gene>
    <name evidence="5" type="ORF">CASFOL_031041</name>
</gene>
<evidence type="ECO:0000313" key="6">
    <source>
        <dbReference type="Proteomes" id="UP001632038"/>
    </source>
</evidence>
<dbReference type="Pfam" id="PF13963">
    <property type="entry name" value="Transpos_assoc"/>
    <property type="match status" value="1"/>
</dbReference>
<dbReference type="InterPro" id="IPR029480">
    <property type="entry name" value="Transpos_assoc"/>
</dbReference>
<name>A0ABD3C3N7_9LAMI</name>
<sequence>MDKSWMQARKFSEPYLDGVNKFMQFVESSMGKESHVRCPCTRCLNLLNTDQTTVKNHIKLNGIDPGYVTWFHHGEKSANNRYSEQSVLDDETDEEASDETEAEDEDDGVNEMLFDLQEQYTQGDTNGVDNTNDGGIPAYLEDLMMGARTELYPGCKKISRTSFIIQLLHLKVYNKLSNKTVDMMLKLMKSSFPDGETLPGSYYEAKKILRDLGLGYECIHACKFGCALFWKETEKLEACPVCQTSRWKVNDGVGKKIPHKILRYFPLKPRLQRLFMSEKTSKKMLWHKEKRIDDDYMRHPADSAAWKDFDKDFPQFAAEPRNVRLALATDGVNPFGDMSTSYSMWPVILAPLNLPPWDCMKDPFLFLCLLIPGKNSPGKDIDVYLRPLVDELKELFIDGADTFDVSVKKTFKLHASIMWTINDFPAYGDLSGWITKGYLACPSCNERTYSVKLRNKICYMGHRRSLPRDHPWRKDKKKFNGKKEDAEPPISLTGDDILLQLDRLQTRIPGKHASNKKRKRGPEELNWTKRSILFELPYWSKLKLRHNLDVMHIEKNICESILGTLMNVDGKTKDTVKARLDLEDMNIRKELHLIKKANDKYAMPAASYVMTKKERQEFCEFIKSVKFPDGYASNISRCVTSSDQKLSGMKSHDCHVILQRILPVGIRGSVTKEVREVLTELGHFFQHLCCKKLNKTELEKMKRDIVLILCKLEKIYPPAFFDVMVHLAIHLPDEAIVGGPIQFRWMYPIERFLCGLKQSVRNKARPEGSVAEAYIAKECLTFCSMYLKGIETRFNRDDRNNDIEPDDSLSIFSQKCRPVGATTYLNLSVEEMKALTWFVFQNCDEVEPFLKMHKEELVKGGCMNLEQQHKEKFPEWFKKHIIGLYKADASELNESLYSLACAPNRCIRKFSGCIVNGVRFLTKDRDSRRKTQNSGIVVDGNHGDNMISFYGVLDDIIQLDYVRDRHVILFKCDWFDLGRKKLTRIKKEANIVSVRVDGKWYEEDSYILADQARQVFYINDPKLGHDWRVVIPVSHRHVYDVSEMDNEELDDDVLFVENGVYQENDTNDVLEVNLDEIESLRRNDIDSEDIDATLYQGVPRMGDVANIDDVDDLDDTMVDYYSSDEGSQKSNNSDNDIDSDIDAS</sequence>
<proteinExistence type="predicted"/>
<evidence type="ECO:0000313" key="5">
    <source>
        <dbReference type="EMBL" id="KAL3624373.1"/>
    </source>
</evidence>
<organism evidence="5 6">
    <name type="scientific">Castilleja foliolosa</name>
    <dbReference type="NCBI Taxonomy" id="1961234"/>
    <lineage>
        <taxon>Eukaryota</taxon>
        <taxon>Viridiplantae</taxon>
        <taxon>Streptophyta</taxon>
        <taxon>Embryophyta</taxon>
        <taxon>Tracheophyta</taxon>
        <taxon>Spermatophyta</taxon>
        <taxon>Magnoliopsida</taxon>
        <taxon>eudicotyledons</taxon>
        <taxon>Gunneridae</taxon>
        <taxon>Pentapetalae</taxon>
        <taxon>asterids</taxon>
        <taxon>lamiids</taxon>
        <taxon>Lamiales</taxon>
        <taxon>Orobanchaceae</taxon>
        <taxon>Pedicularideae</taxon>
        <taxon>Castillejinae</taxon>
        <taxon>Castilleja</taxon>
    </lineage>
</organism>
<dbReference type="InterPro" id="IPR004242">
    <property type="entry name" value="Transposase_21"/>
</dbReference>
<dbReference type="AlphaFoldDB" id="A0ABD3C3N7"/>
<dbReference type="Pfam" id="PF13960">
    <property type="entry name" value="DUF4218"/>
    <property type="match status" value="1"/>
</dbReference>
<dbReference type="Proteomes" id="UP001632038">
    <property type="component" value="Unassembled WGS sequence"/>
</dbReference>
<dbReference type="InterPro" id="IPR025312">
    <property type="entry name" value="DUF4216"/>
</dbReference>
<reference evidence="6" key="1">
    <citation type="journal article" date="2024" name="IScience">
        <title>Strigolactones Initiate the Formation of Haustorium-like Structures in Castilleja.</title>
        <authorList>
            <person name="Buerger M."/>
            <person name="Peterson D."/>
            <person name="Chory J."/>
        </authorList>
    </citation>
    <scope>NUCLEOTIDE SEQUENCE [LARGE SCALE GENOMIC DNA]</scope>
</reference>
<dbReference type="InterPro" id="IPR025452">
    <property type="entry name" value="DUF4218"/>
</dbReference>
<feature type="domain" description="DUF4218" evidence="3">
    <location>
        <begin position="688"/>
        <end position="800"/>
    </location>
</feature>
<feature type="domain" description="DUF4216" evidence="2">
    <location>
        <begin position="957"/>
        <end position="1030"/>
    </location>
</feature>
<protein>
    <recommendedName>
        <fullName evidence="7">Transposase</fullName>
    </recommendedName>
</protein>
<comment type="caution">
    <text evidence="5">The sequence shown here is derived from an EMBL/GenBank/DDBJ whole genome shotgun (WGS) entry which is preliminary data.</text>
</comment>
<keyword evidence="6" id="KW-1185">Reference proteome</keyword>
<dbReference type="PANTHER" id="PTHR10775:SF185">
    <property type="entry name" value="OS08G0208400 PROTEIN"/>
    <property type="match status" value="1"/>
</dbReference>